<feature type="chain" id="PRO_5026735683" evidence="1">
    <location>
        <begin position="35"/>
        <end position="69"/>
    </location>
</feature>
<dbReference type="AlphaFoldDB" id="A0A6M2DBP7"/>
<organism evidence="2">
    <name type="scientific">Rhipicephalus microplus</name>
    <name type="common">Cattle tick</name>
    <name type="synonym">Boophilus microplus</name>
    <dbReference type="NCBI Taxonomy" id="6941"/>
    <lineage>
        <taxon>Eukaryota</taxon>
        <taxon>Metazoa</taxon>
        <taxon>Ecdysozoa</taxon>
        <taxon>Arthropoda</taxon>
        <taxon>Chelicerata</taxon>
        <taxon>Arachnida</taxon>
        <taxon>Acari</taxon>
        <taxon>Parasitiformes</taxon>
        <taxon>Ixodida</taxon>
        <taxon>Ixodoidea</taxon>
        <taxon>Ixodidae</taxon>
        <taxon>Rhipicephalinae</taxon>
        <taxon>Rhipicephalus</taxon>
        <taxon>Boophilus</taxon>
    </lineage>
</organism>
<evidence type="ECO:0000256" key="1">
    <source>
        <dbReference type="SAM" id="SignalP"/>
    </source>
</evidence>
<accession>A0A6M2DBP7</accession>
<feature type="signal peptide" evidence="1">
    <location>
        <begin position="1"/>
        <end position="34"/>
    </location>
</feature>
<keyword evidence="1" id="KW-0732">Signal</keyword>
<protein>
    <submittedName>
        <fullName evidence="2">Putative secreted protein ovary overexpressed</fullName>
    </submittedName>
</protein>
<proteinExistence type="predicted"/>
<reference evidence="2" key="1">
    <citation type="submission" date="2019-09" db="EMBL/GenBank/DDBJ databases">
        <title>Organ-specific transcriptomic study of the physiology of the cattle tick, Rhipicephalus microplus.</title>
        <authorList>
            <person name="Tirloni L."/>
            <person name="Braz G."/>
            <person name="Gandara A.C.P."/>
            <person name="Sabadin G.A."/>
            <person name="da Silva R.M."/>
            <person name="Guizzo M.G."/>
            <person name="Machado J.A."/>
            <person name="Costa E.P."/>
            <person name="Gomes H.F."/>
            <person name="Moraes J."/>
            <person name="Mota M.B.S."/>
            <person name="Mesquita R.D."/>
            <person name="Alvarenga P.H."/>
            <person name="Alves F."/>
            <person name="Seixas A."/>
            <person name="da Fonseca R.N."/>
            <person name="Fogaca A."/>
            <person name="Logullo C."/>
            <person name="Tanaka A."/>
            <person name="Daffre S."/>
            <person name="Termignoni C."/>
            <person name="Vaz I.S.Jr."/>
            <person name="Oliveira P.L."/>
            <person name="Ribeiro J.M."/>
        </authorList>
    </citation>
    <scope>NUCLEOTIDE SEQUENCE</scope>
    <source>
        <strain evidence="2">Porto Alegre</strain>
    </source>
</reference>
<name>A0A6M2DBP7_RHIMP</name>
<evidence type="ECO:0000313" key="2">
    <source>
        <dbReference type="EMBL" id="NOV43595.1"/>
    </source>
</evidence>
<sequence length="69" mass="7722">MCVASQVAALAWQFLNFQWLFRIFSQLVFRKCCAVSTVHVARASLQKGSFSSSYSSSGLNYTDTEVYLA</sequence>
<dbReference type="EMBL" id="GHWJ01010858">
    <property type="protein sequence ID" value="NOV43595.1"/>
    <property type="molecule type" value="Transcribed_RNA"/>
</dbReference>